<dbReference type="GO" id="GO:0005737">
    <property type="term" value="C:cytoplasm"/>
    <property type="evidence" value="ECO:0007669"/>
    <property type="project" value="UniProtKB-SubCell"/>
</dbReference>
<dbReference type="CDD" id="cd10151">
    <property type="entry name" value="TthCsoR-like_DUF156"/>
    <property type="match status" value="1"/>
</dbReference>
<evidence type="ECO:0000256" key="2">
    <source>
        <dbReference type="ARBA" id="ARBA00011738"/>
    </source>
</evidence>
<dbReference type="STRING" id="555088.DealDRAFT_1883"/>
<dbReference type="Pfam" id="PF02583">
    <property type="entry name" value="Trns_repr_metal"/>
    <property type="match status" value="1"/>
</dbReference>
<dbReference type="GO" id="GO:0046872">
    <property type="term" value="F:metal ion binding"/>
    <property type="evidence" value="ECO:0007669"/>
    <property type="project" value="UniProtKB-KW"/>
</dbReference>
<comment type="caution">
    <text evidence="7">The sequence shown here is derived from an EMBL/GenBank/DDBJ whole genome shotgun (WGS) entry which is preliminary data.</text>
</comment>
<dbReference type="Gene3D" id="1.20.58.1000">
    <property type="entry name" value="Metal-sensitive repressor, helix protomer"/>
    <property type="match status" value="1"/>
</dbReference>
<evidence type="ECO:0000256" key="3">
    <source>
        <dbReference type="ARBA" id="ARBA00022490"/>
    </source>
</evidence>
<dbReference type="AlphaFoldDB" id="C0GHC4"/>
<evidence type="ECO:0000313" key="7">
    <source>
        <dbReference type="EMBL" id="EEG77130.1"/>
    </source>
</evidence>
<dbReference type="PANTHER" id="PTHR33677">
    <property type="entry name" value="TRANSCRIPTIONAL REPRESSOR FRMR-RELATED"/>
    <property type="match status" value="1"/>
</dbReference>
<comment type="subcellular location">
    <subcellularLocation>
        <location evidence="1">Cytoplasm</location>
    </subcellularLocation>
</comment>
<protein>
    <recommendedName>
        <fullName evidence="5">Copper-sensing transcriptional repressor CsoR</fullName>
    </recommendedName>
    <alternativeName>
        <fullName evidence="6">Copper-sensitive operon repressor</fullName>
    </alternativeName>
</protein>
<evidence type="ECO:0000256" key="6">
    <source>
        <dbReference type="ARBA" id="ARBA00041544"/>
    </source>
</evidence>
<keyword evidence="3" id="KW-0963">Cytoplasm</keyword>
<dbReference type="PANTHER" id="PTHR33677:SF4">
    <property type="entry name" value="COPPER-SENSING TRANSCRIPTIONAL REPRESSOR CSOR"/>
    <property type="match status" value="1"/>
</dbReference>
<dbReference type="Proteomes" id="UP000006443">
    <property type="component" value="Unassembled WGS sequence"/>
</dbReference>
<evidence type="ECO:0000256" key="4">
    <source>
        <dbReference type="ARBA" id="ARBA00022723"/>
    </source>
</evidence>
<accession>C0GHC4</accession>
<dbReference type="InterPro" id="IPR003735">
    <property type="entry name" value="Metal_Tscrpt_repr"/>
</dbReference>
<evidence type="ECO:0000256" key="1">
    <source>
        <dbReference type="ARBA" id="ARBA00004496"/>
    </source>
</evidence>
<proteinExistence type="predicted"/>
<reference evidence="7 8" key="1">
    <citation type="submission" date="2009-02" db="EMBL/GenBank/DDBJ databases">
        <title>Sequencing of the draft genome and assembly of Dethiobacter alkaliphilus AHT 1.</title>
        <authorList>
            <consortium name="US DOE Joint Genome Institute (JGI-PGF)"/>
            <person name="Lucas S."/>
            <person name="Copeland A."/>
            <person name="Lapidus A."/>
            <person name="Glavina del Rio T."/>
            <person name="Dalin E."/>
            <person name="Tice H."/>
            <person name="Bruce D."/>
            <person name="Goodwin L."/>
            <person name="Pitluck S."/>
            <person name="Larimer F."/>
            <person name="Land M.L."/>
            <person name="Hauser L."/>
            <person name="Muyzer G."/>
        </authorList>
    </citation>
    <scope>NUCLEOTIDE SEQUENCE [LARGE SCALE GENOMIC DNA]</scope>
    <source>
        <strain evidence="7 8">AHT 1</strain>
    </source>
</reference>
<dbReference type="EMBL" id="ACJM01000009">
    <property type="protein sequence ID" value="EEG77130.1"/>
    <property type="molecule type" value="Genomic_DNA"/>
</dbReference>
<dbReference type="eggNOG" id="COG1937">
    <property type="taxonomic scope" value="Bacteria"/>
</dbReference>
<comment type="subunit">
    <text evidence="2">Homodimer.</text>
</comment>
<organism evidence="7 8">
    <name type="scientific">Dethiobacter alkaliphilus AHT 1</name>
    <dbReference type="NCBI Taxonomy" id="555088"/>
    <lineage>
        <taxon>Bacteria</taxon>
        <taxon>Bacillati</taxon>
        <taxon>Bacillota</taxon>
        <taxon>Dethiobacteria</taxon>
        <taxon>Dethiobacterales</taxon>
        <taxon>Dethiobacteraceae</taxon>
        <taxon>Dethiobacter</taxon>
    </lineage>
</organism>
<dbReference type="InterPro" id="IPR038390">
    <property type="entry name" value="Metal_Tscrpt_repr_sf"/>
</dbReference>
<gene>
    <name evidence="7" type="ORF">DealDRAFT_1883</name>
</gene>
<evidence type="ECO:0000256" key="5">
    <source>
        <dbReference type="ARBA" id="ARBA00039938"/>
    </source>
</evidence>
<dbReference type="GO" id="GO:0003677">
    <property type="term" value="F:DNA binding"/>
    <property type="evidence" value="ECO:0007669"/>
    <property type="project" value="InterPro"/>
</dbReference>
<name>C0GHC4_DETAL</name>
<evidence type="ECO:0000313" key="8">
    <source>
        <dbReference type="Proteomes" id="UP000006443"/>
    </source>
</evidence>
<dbReference type="GO" id="GO:0045892">
    <property type="term" value="P:negative regulation of DNA-templated transcription"/>
    <property type="evidence" value="ECO:0007669"/>
    <property type="project" value="UniProtKB-ARBA"/>
</dbReference>
<sequence>MQGQKKMDTIRRIKTASGHLKAVERMVDEDKYCADVLLQLQAVISSLEKISNIILENHLETCMRSAILRGEDEEIIRELKTFMKYKRG</sequence>
<keyword evidence="4" id="KW-0479">Metal-binding</keyword>
<keyword evidence="8" id="KW-1185">Reference proteome</keyword>